<protein>
    <submittedName>
        <fullName evidence="1">Uncharacterized protein</fullName>
    </submittedName>
</protein>
<dbReference type="AlphaFoldDB" id="A0AAC9XKI4"/>
<reference evidence="1 2" key="1">
    <citation type="submission" date="2017-02" db="EMBL/GenBank/DDBJ databases">
        <title>Complete genome sequence of Brachyspira hampsonii genomovar I strain NSH-16 (ATCC BAA-2463).</title>
        <authorList>
            <person name="Mirajkar N.S."/>
            <person name="Gebhart C.J."/>
        </authorList>
    </citation>
    <scope>NUCLEOTIDE SEQUENCE [LARGE SCALE GENOMIC DNA]</scope>
    <source>
        <strain evidence="1 2">NSH-16</strain>
    </source>
</reference>
<dbReference type="Proteomes" id="UP000264880">
    <property type="component" value="Chromosome"/>
</dbReference>
<proteinExistence type="predicted"/>
<dbReference type="KEGG" id="bhp:BHAMNSH16_06420"/>
<organism evidence="1 2">
    <name type="scientific">Brachyspira hampsonii</name>
    <dbReference type="NCBI Taxonomy" id="1287055"/>
    <lineage>
        <taxon>Bacteria</taxon>
        <taxon>Pseudomonadati</taxon>
        <taxon>Spirochaetota</taxon>
        <taxon>Spirochaetia</taxon>
        <taxon>Brachyspirales</taxon>
        <taxon>Brachyspiraceae</taxon>
        <taxon>Brachyspira</taxon>
    </lineage>
</organism>
<name>A0AAC9XKI4_9SPIR</name>
<sequence length="250" mass="28640">MKAVIIFLIVNITLFAQFEVNAFIPFGINWSFASITLSRPSHTYESIKGNLAGEFGVITQLGYNLALNKNISISSISFLFELGYYLNANTITYEYPYADSYNYFKVTETLTFHNILIGFNPKINFNNFSLGIGAGIKIPLYAQIDRNRKEGFFEGSLMHQDKKSWNFDTIKTIYKVPVSPYIKINFDGLSYITEKLAFLYGAYILYDFSMPYNTNNIKIIDKTLIKNYQLSSLSFMFYIGVSFGRNNDSI</sequence>
<keyword evidence="2" id="KW-1185">Reference proteome</keyword>
<evidence type="ECO:0000313" key="1">
    <source>
        <dbReference type="EMBL" id="ASJ21298.1"/>
    </source>
</evidence>
<evidence type="ECO:0000313" key="2">
    <source>
        <dbReference type="Proteomes" id="UP000264880"/>
    </source>
</evidence>
<dbReference type="EMBL" id="CP019914">
    <property type="protein sequence ID" value="ASJ21298.1"/>
    <property type="molecule type" value="Genomic_DNA"/>
</dbReference>
<accession>A0AAC9XKI4</accession>
<gene>
    <name evidence="1" type="ORF">BHAMNSH16_06420</name>
</gene>
<dbReference type="RefSeq" id="WP_069731645.1">
    <property type="nucleotide sequence ID" value="NZ_CP019914.1"/>
</dbReference>